<name>A0A815ABZ4_9BILA</name>
<dbReference type="InterPro" id="IPR007594">
    <property type="entry name" value="RFT1"/>
</dbReference>
<comment type="subcellular location">
    <subcellularLocation>
        <location evidence="1 9">Endoplasmic reticulum membrane</location>
        <topology evidence="1 9">Multi-pass membrane protein</topology>
    </subcellularLocation>
</comment>
<sequence length="365" mass="43213">MSFISSIIQNETIKNLISKILFYLINLIFNGLILRSINLNIIGLANIHLELIYTTILFLTRESLRHNVPKLNNIHSVYHYINLIWFIISIGITFISLILILTLFIRMNSSNILLIPYYNQACFMYACAAFIELLSEPFYLLITVTRNYSINIYIQFIASIIGFGLQTYLIINNPECSLYYYGIGYIIYSLIITLSYYIYFLKHKKEKRRELFIISSFSDLLLKPTSPFVDHKLVNNTLKFFKQGISIKILTEGEKYLMIFFNLISYEQQGIYHIIYLLTNIFPRLIFSTIEQISFNYFQQTFSRTKLNENINQNNYFIQDDQMLLKRRKDDQTISRNNYQSVSPNGMTHFINSFSIEKYYRVHIN</sequence>
<protein>
    <recommendedName>
        <fullName evidence="9">Protein RFT1 homolog</fullName>
    </recommendedName>
</protein>
<dbReference type="AlphaFoldDB" id="A0A815ABZ4"/>
<evidence type="ECO:0000256" key="6">
    <source>
        <dbReference type="ARBA" id="ARBA00022989"/>
    </source>
</evidence>
<comment type="similarity">
    <text evidence="3 9">Belongs to the RFT1 family.</text>
</comment>
<evidence type="ECO:0000313" key="11">
    <source>
        <dbReference type="Proteomes" id="UP000663891"/>
    </source>
</evidence>
<gene>
    <name evidence="10" type="ORF">VCS650_LOCUS28671</name>
</gene>
<dbReference type="Pfam" id="PF04506">
    <property type="entry name" value="Rft-1"/>
    <property type="match status" value="1"/>
</dbReference>
<reference evidence="10" key="1">
    <citation type="submission" date="2021-02" db="EMBL/GenBank/DDBJ databases">
        <authorList>
            <person name="Nowell W R."/>
        </authorList>
    </citation>
    <scope>NUCLEOTIDE SEQUENCE</scope>
</reference>
<evidence type="ECO:0000256" key="5">
    <source>
        <dbReference type="ARBA" id="ARBA00022824"/>
    </source>
</evidence>
<dbReference type="GO" id="GO:0005789">
    <property type="term" value="C:endoplasmic reticulum membrane"/>
    <property type="evidence" value="ECO:0007669"/>
    <property type="project" value="UniProtKB-SubCell"/>
</dbReference>
<comment type="caution">
    <text evidence="9">Lacks conserved residue(s) required for the propagation of feature annotation.</text>
</comment>
<organism evidence="10 11">
    <name type="scientific">Adineta steineri</name>
    <dbReference type="NCBI Taxonomy" id="433720"/>
    <lineage>
        <taxon>Eukaryota</taxon>
        <taxon>Metazoa</taxon>
        <taxon>Spiralia</taxon>
        <taxon>Gnathifera</taxon>
        <taxon>Rotifera</taxon>
        <taxon>Eurotatoria</taxon>
        <taxon>Bdelloidea</taxon>
        <taxon>Adinetida</taxon>
        <taxon>Adinetidae</taxon>
        <taxon>Adineta</taxon>
    </lineage>
</organism>
<comment type="caution">
    <text evidence="10">The sequence shown here is derived from an EMBL/GenBank/DDBJ whole genome shotgun (WGS) entry which is preliminary data.</text>
</comment>
<evidence type="ECO:0000256" key="8">
    <source>
        <dbReference type="ARBA" id="ARBA00045912"/>
    </source>
</evidence>
<comment type="pathway">
    <text evidence="2">Protein modification; protein glycosylation.</text>
</comment>
<evidence type="ECO:0000313" key="10">
    <source>
        <dbReference type="EMBL" id="CAF1257320.1"/>
    </source>
</evidence>
<evidence type="ECO:0000256" key="2">
    <source>
        <dbReference type="ARBA" id="ARBA00004922"/>
    </source>
</evidence>
<keyword evidence="5" id="KW-0256">Endoplasmic reticulum</keyword>
<dbReference type="EMBL" id="CAJNON010000428">
    <property type="protein sequence ID" value="CAF1257320.1"/>
    <property type="molecule type" value="Genomic_DNA"/>
</dbReference>
<accession>A0A815ABZ4</accession>
<dbReference type="GO" id="GO:0006488">
    <property type="term" value="P:dolichol-linked oligosaccharide biosynthetic process"/>
    <property type="evidence" value="ECO:0007669"/>
    <property type="project" value="InterPro"/>
</dbReference>
<evidence type="ECO:0000256" key="4">
    <source>
        <dbReference type="ARBA" id="ARBA00022692"/>
    </source>
</evidence>
<feature type="transmembrane region" description="Helical" evidence="9">
    <location>
        <begin position="12"/>
        <end position="33"/>
    </location>
</feature>
<dbReference type="PANTHER" id="PTHR13117">
    <property type="entry name" value="ENDOPLASMIC RETICULUM MULTISPAN TRANSMEMBRANE PROTEIN-RELATED"/>
    <property type="match status" value="1"/>
</dbReference>
<keyword evidence="7 9" id="KW-0472">Membrane</keyword>
<dbReference type="GO" id="GO:0034203">
    <property type="term" value="P:glycolipid translocation"/>
    <property type="evidence" value="ECO:0007669"/>
    <property type="project" value="TreeGrafter"/>
</dbReference>
<feature type="transmembrane region" description="Helical" evidence="9">
    <location>
        <begin position="80"/>
        <end position="105"/>
    </location>
</feature>
<comment type="function">
    <text evidence="8 9">Intramembrane glycolipid transporter that operates in the biosynthetic pathway of dolichol-linked oligosaccharides, the glycan precursors employed in protein asparagine (N)-glycosylation. The sequential addition of sugars to dolichol pyrophosphate produces dolichol-linked oligosaccharides containing fourteen sugars, including two GlcNAcs, nine mannoses and three glucoses. Once assembled, the oligosaccharide is transferred from the lipid to nascent proteins by oligosaccharyltransferases. The assembly of dolichol-linked oligosaccharides begins on the cytosolic side of the endoplasmic reticulum membrane and finishes in its lumen. RFT1 could mediate the translocation of the cytosolically oriented intermediate DolPP-GlcNAc2Man5, produced by ALG11, into the ER lumen where dolichol-linked oligosaccharides assembly continues. However, the intramembrane lipid transporter activity could not be confirmed in vitro.</text>
</comment>
<evidence type="ECO:0000256" key="1">
    <source>
        <dbReference type="ARBA" id="ARBA00004477"/>
    </source>
</evidence>
<evidence type="ECO:0000256" key="3">
    <source>
        <dbReference type="ARBA" id="ARBA00010288"/>
    </source>
</evidence>
<dbReference type="PANTHER" id="PTHR13117:SF5">
    <property type="entry name" value="PROTEIN RFT1 HOMOLOG"/>
    <property type="match status" value="1"/>
</dbReference>
<keyword evidence="6 9" id="KW-1133">Transmembrane helix</keyword>
<feature type="transmembrane region" description="Helical" evidence="9">
    <location>
        <begin position="152"/>
        <end position="171"/>
    </location>
</feature>
<proteinExistence type="inferred from homology"/>
<feature type="transmembrane region" description="Helical" evidence="9">
    <location>
        <begin position="117"/>
        <end position="140"/>
    </location>
</feature>
<keyword evidence="4 9" id="KW-0812">Transmembrane</keyword>
<dbReference type="Proteomes" id="UP000663891">
    <property type="component" value="Unassembled WGS sequence"/>
</dbReference>
<evidence type="ECO:0000256" key="7">
    <source>
        <dbReference type="ARBA" id="ARBA00023136"/>
    </source>
</evidence>
<evidence type="ECO:0000256" key="9">
    <source>
        <dbReference type="RuleBase" id="RU365067"/>
    </source>
</evidence>
<dbReference type="OrthoDB" id="9979195at2759"/>
<feature type="transmembrane region" description="Helical" evidence="9">
    <location>
        <begin position="177"/>
        <end position="199"/>
    </location>
</feature>